<dbReference type="EMBL" id="JACZZA010000017">
    <property type="protein sequence ID" value="MBE1162792.1"/>
    <property type="molecule type" value="Genomic_DNA"/>
</dbReference>
<evidence type="ECO:0000313" key="2">
    <source>
        <dbReference type="EMBL" id="MBE1162792.1"/>
    </source>
</evidence>
<proteinExistence type="predicted"/>
<dbReference type="RefSeq" id="WP_192557640.1">
    <property type="nucleotide sequence ID" value="NZ_JACZZA010000017.1"/>
</dbReference>
<protein>
    <recommendedName>
        <fullName evidence="1">Dual OB-containing domain-containing protein</fullName>
    </recommendedName>
</protein>
<reference evidence="2 3" key="1">
    <citation type="submission" date="2020-09" db="EMBL/GenBank/DDBJ databases">
        <title>Dyella sp. 7MK23 isolated from forest soil.</title>
        <authorList>
            <person name="Fu J."/>
        </authorList>
    </citation>
    <scope>NUCLEOTIDE SEQUENCE [LARGE SCALE GENOMIC DNA]</scope>
    <source>
        <strain evidence="2 3">7MK23</strain>
    </source>
</reference>
<sequence length="228" mass="26064">MGKKRILCLANSKKMAGRCIAGREVIGGAPGPWVRPVSERPTEEISEYERQYPDGSDPRVLDIIDVPLERHHPHACQTENWLIQAEEYWAKVGQAGWRDAVAFVETPQTLWHNGESSYHGLNDRVEVSVADRLPHSLHLIHVNRIELKIFAPGANFGNPKRRVQAKFEYRGVQYWIWVTDPYIEREYLARENGVYTLGDSLICVSLGEPFEGFRYKLAATIIQRALVQ</sequence>
<evidence type="ECO:0000259" key="1">
    <source>
        <dbReference type="Pfam" id="PF22557"/>
    </source>
</evidence>
<keyword evidence="3" id="KW-1185">Reference proteome</keyword>
<dbReference type="Proteomes" id="UP000651010">
    <property type="component" value="Unassembled WGS sequence"/>
</dbReference>
<gene>
    <name evidence="2" type="ORF">IGX34_20600</name>
</gene>
<dbReference type="InterPro" id="IPR054335">
    <property type="entry name" value="DuOB_dom"/>
</dbReference>
<feature type="domain" description="Dual OB-containing" evidence="1">
    <location>
        <begin position="4"/>
        <end position="221"/>
    </location>
</feature>
<accession>A0ABR9GFF8</accession>
<organism evidence="2 3">
    <name type="scientific">Dyella acidiphila</name>
    <dbReference type="NCBI Taxonomy" id="2775866"/>
    <lineage>
        <taxon>Bacteria</taxon>
        <taxon>Pseudomonadati</taxon>
        <taxon>Pseudomonadota</taxon>
        <taxon>Gammaproteobacteria</taxon>
        <taxon>Lysobacterales</taxon>
        <taxon>Rhodanobacteraceae</taxon>
        <taxon>Dyella</taxon>
    </lineage>
</organism>
<name>A0ABR9GFF8_9GAMM</name>
<dbReference type="Pfam" id="PF22557">
    <property type="entry name" value="DuOB"/>
    <property type="match status" value="1"/>
</dbReference>
<comment type="caution">
    <text evidence="2">The sequence shown here is derived from an EMBL/GenBank/DDBJ whole genome shotgun (WGS) entry which is preliminary data.</text>
</comment>
<evidence type="ECO:0000313" key="3">
    <source>
        <dbReference type="Proteomes" id="UP000651010"/>
    </source>
</evidence>